<sequence>MESPCVIGWSDLPLDIFYKIFELSCNGSLVPFLALSGVCKSWRSNTSRHCFQRLNIFWPLPGLEATLCSKHNRELLHCDCIQASISALISRLQEVHTLKLRSVNKALQASKLTDSAWINMASSLRELDINAGPVNFQVLERIANCINLESLKIRFLSIMAPDSDEFTPEARGVVLSKLHTLAMGVSYTAAPRQQHKGMEKFLELCPKLEIIKLATAPSSSRFLRACATLFFMSEQIKRASGRGLDSAKFPAESRGFVWVTTLVWYYEKRRLSSTRTIKHVFLVVAEDDIKAIAKAASNLVYSCDVQCVSMISPRDKREVWRWQRTHLPDLTSFESLLLGESTTGKLQCQDLLLIINKLLQNNVYLERPPRRP</sequence>
<reference evidence="1 2" key="1">
    <citation type="journal article" date="2011" name="Science">
        <title>The Selaginella genome identifies genetic changes associated with the evolution of vascular plants.</title>
        <authorList>
            <person name="Banks J.A."/>
            <person name="Nishiyama T."/>
            <person name="Hasebe M."/>
            <person name="Bowman J.L."/>
            <person name="Gribskov M."/>
            <person name="dePamphilis C."/>
            <person name="Albert V.A."/>
            <person name="Aono N."/>
            <person name="Aoyama T."/>
            <person name="Ambrose B.A."/>
            <person name="Ashton N.W."/>
            <person name="Axtell M.J."/>
            <person name="Barker E."/>
            <person name="Barker M.S."/>
            <person name="Bennetzen J.L."/>
            <person name="Bonawitz N.D."/>
            <person name="Chapple C."/>
            <person name="Cheng C."/>
            <person name="Correa L.G."/>
            <person name="Dacre M."/>
            <person name="DeBarry J."/>
            <person name="Dreyer I."/>
            <person name="Elias M."/>
            <person name="Engstrom E.M."/>
            <person name="Estelle M."/>
            <person name="Feng L."/>
            <person name="Finet C."/>
            <person name="Floyd S.K."/>
            <person name="Frommer W.B."/>
            <person name="Fujita T."/>
            <person name="Gramzow L."/>
            <person name="Gutensohn M."/>
            <person name="Harholt J."/>
            <person name="Hattori M."/>
            <person name="Heyl A."/>
            <person name="Hirai T."/>
            <person name="Hiwatashi Y."/>
            <person name="Ishikawa M."/>
            <person name="Iwata M."/>
            <person name="Karol K.G."/>
            <person name="Koehler B."/>
            <person name="Kolukisaoglu U."/>
            <person name="Kubo M."/>
            <person name="Kurata T."/>
            <person name="Lalonde S."/>
            <person name="Li K."/>
            <person name="Li Y."/>
            <person name="Litt A."/>
            <person name="Lyons E."/>
            <person name="Manning G."/>
            <person name="Maruyama T."/>
            <person name="Michael T.P."/>
            <person name="Mikami K."/>
            <person name="Miyazaki S."/>
            <person name="Morinaga S."/>
            <person name="Murata T."/>
            <person name="Mueller-Roeber B."/>
            <person name="Nelson D.R."/>
            <person name="Obara M."/>
            <person name="Oguri Y."/>
            <person name="Olmstead R.G."/>
            <person name="Onodera N."/>
            <person name="Petersen B.L."/>
            <person name="Pils B."/>
            <person name="Prigge M."/>
            <person name="Rensing S.A."/>
            <person name="Riano-Pachon D.M."/>
            <person name="Roberts A.W."/>
            <person name="Sato Y."/>
            <person name="Scheller H.V."/>
            <person name="Schulz B."/>
            <person name="Schulz C."/>
            <person name="Shakirov E.V."/>
            <person name="Shibagaki N."/>
            <person name="Shinohara N."/>
            <person name="Shippen D.E."/>
            <person name="Soerensen I."/>
            <person name="Sotooka R."/>
            <person name="Sugimoto N."/>
            <person name="Sugita M."/>
            <person name="Sumikawa N."/>
            <person name="Tanurdzic M."/>
            <person name="Theissen G."/>
            <person name="Ulvskov P."/>
            <person name="Wakazuki S."/>
            <person name="Weng J.K."/>
            <person name="Willats W.W."/>
            <person name="Wipf D."/>
            <person name="Wolf P.G."/>
            <person name="Yang L."/>
            <person name="Zimmer A.D."/>
            <person name="Zhu Q."/>
            <person name="Mitros T."/>
            <person name="Hellsten U."/>
            <person name="Loque D."/>
            <person name="Otillar R."/>
            <person name="Salamov A."/>
            <person name="Schmutz J."/>
            <person name="Shapiro H."/>
            <person name="Lindquist E."/>
            <person name="Lucas S."/>
            <person name="Rokhsar D."/>
            <person name="Grigoriev I.V."/>
        </authorList>
    </citation>
    <scope>NUCLEOTIDE SEQUENCE [LARGE SCALE GENOMIC DNA]</scope>
</reference>
<gene>
    <name evidence="1" type="ORF">SELMODRAFT_410990</name>
</gene>
<keyword evidence="2" id="KW-1185">Reference proteome</keyword>
<proteinExistence type="predicted"/>
<dbReference type="KEGG" id="smo:SELMODRAFT_410990"/>
<dbReference type="EMBL" id="GL377579">
    <property type="protein sequence ID" value="EFJ28558.1"/>
    <property type="molecule type" value="Genomic_DNA"/>
</dbReference>
<dbReference type="Gramene" id="EFJ28558">
    <property type="protein sequence ID" value="EFJ28558"/>
    <property type="gene ID" value="SELMODRAFT_410990"/>
</dbReference>
<dbReference type="Proteomes" id="UP000001514">
    <property type="component" value="Unassembled WGS sequence"/>
</dbReference>
<organism evidence="2">
    <name type="scientific">Selaginella moellendorffii</name>
    <name type="common">Spikemoss</name>
    <dbReference type="NCBI Taxonomy" id="88036"/>
    <lineage>
        <taxon>Eukaryota</taxon>
        <taxon>Viridiplantae</taxon>
        <taxon>Streptophyta</taxon>
        <taxon>Embryophyta</taxon>
        <taxon>Tracheophyta</taxon>
        <taxon>Lycopodiopsida</taxon>
        <taxon>Selaginellales</taxon>
        <taxon>Selaginellaceae</taxon>
        <taxon>Selaginella</taxon>
    </lineage>
</organism>
<dbReference type="AlphaFoldDB" id="D8RHN2"/>
<evidence type="ECO:0000313" key="2">
    <source>
        <dbReference type="Proteomes" id="UP000001514"/>
    </source>
</evidence>
<name>D8RHN2_SELML</name>
<dbReference type="HOGENOM" id="CLU_611653_0_0_1"/>
<accession>D8RHN2</accession>
<dbReference type="InParanoid" id="D8RHN2"/>
<protein>
    <recommendedName>
        <fullName evidence="3">F-box domain-containing protein</fullName>
    </recommendedName>
</protein>
<evidence type="ECO:0008006" key="3">
    <source>
        <dbReference type="Google" id="ProtNLM"/>
    </source>
</evidence>
<dbReference type="GO" id="GO:1905761">
    <property type="term" value="F:SCF ubiquitin ligase complex binding"/>
    <property type="evidence" value="ECO:0000318"/>
    <property type="project" value="GO_Central"/>
</dbReference>
<evidence type="ECO:0000313" key="1">
    <source>
        <dbReference type="EMBL" id="EFJ28558.1"/>
    </source>
</evidence>